<gene>
    <name evidence="1" type="ORF">M9H77_22717</name>
</gene>
<protein>
    <submittedName>
        <fullName evidence="1">Uncharacterized protein</fullName>
    </submittedName>
</protein>
<comment type="caution">
    <text evidence="1">The sequence shown here is derived from an EMBL/GenBank/DDBJ whole genome shotgun (WGS) entry which is preliminary data.</text>
</comment>
<evidence type="ECO:0000313" key="1">
    <source>
        <dbReference type="EMBL" id="KAI5663394.1"/>
    </source>
</evidence>
<dbReference type="Proteomes" id="UP001060085">
    <property type="component" value="Linkage Group LG05"/>
</dbReference>
<dbReference type="EMBL" id="CM044705">
    <property type="protein sequence ID" value="KAI5663394.1"/>
    <property type="molecule type" value="Genomic_DNA"/>
</dbReference>
<proteinExistence type="predicted"/>
<reference evidence="2" key="1">
    <citation type="journal article" date="2023" name="Nat. Plants">
        <title>Single-cell RNA sequencing provides a high-resolution roadmap for understanding the multicellular compartmentation of specialized metabolism.</title>
        <authorList>
            <person name="Sun S."/>
            <person name="Shen X."/>
            <person name="Li Y."/>
            <person name="Li Y."/>
            <person name="Wang S."/>
            <person name="Li R."/>
            <person name="Zhang H."/>
            <person name="Shen G."/>
            <person name="Guo B."/>
            <person name="Wei J."/>
            <person name="Xu J."/>
            <person name="St-Pierre B."/>
            <person name="Chen S."/>
            <person name="Sun C."/>
        </authorList>
    </citation>
    <scope>NUCLEOTIDE SEQUENCE [LARGE SCALE GENOMIC DNA]</scope>
</reference>
<organism evidence="1 2">
    <name type="scientific">Catharanthus roseus</name>
    <name type="common">Madagascar periwinkle</name>
    <name type="synonym">Vinca rosea</name>
    <dbReference type="NCBI Taxonomy" id="4058"/>
    <lineage>
        <taxon>Eukaryota</taxon>
        <taxon>Viridiplantae</taxon>
        <taxon>Streptophyta</taxon>
        <taxon>Embryophyta</taxon>
        <taxon>Tracheophyta</taxon>
        <taxon>Spermatophyta</taxon>
        <taxon>Magnoliopsida</taxon>
        <taxon>eudicotyledons</taxon>
        <taxon>Gunneridae</taxon>
        <taxon>Pentapetalae</taxon>
        <taxon>asterids</taxon>
        <taxon>lamiids</taxon>
        <taxon>Gentianales</taxon>
        <taxon>Apocynaceae</taxon>
        <taxon>Rauvolfioideae</taxon>
        <taxon>Vinceae</taxon>
        <taxon>Catharanthinae</taxon>
        <taxon>Catharanthus</taxon>
    </lineage>
</organism>
<name>A0ACC0AS65_CATRO</name>
<accession>A0ACC0AS65</accession>
<keyword evidence="2" id="KW-1185">Reference proteome</keyword>
<evidence type="ECO:0000313" key="2">
    <source>
        <dbReference type="Proteomes" id="UP001060085"/>
    </source>
</evidence>
<sequence length="128" mass="14302">MACMPFFWQRKERKTRNRNLRILAPNLHPTGQMAFLFTNTYEKPHSNQGVNSGYDLMFGSGLFRWCGRFKLGRVDPLEEGVDRGGCGPIGGVEAALMYLDSLRLPSCAQNPHISLGRSGVQQATEVLD</sequence>